<dbReference type="GeneID" id="10228546"/>
<proteinExistence type="predicted"/>
<sequence length="60" mass="7298">MYKSKDGSNIYQYRIVKDKFDRYWFVEEFTHKMGEEPRAKCRNGCAYTSWEVKELEGVYS</sequence>
<reference evidence="1 2" key="1">
    <citation type="journal article" date="2011" name="MBio">
        <title>Evidence of a dominant lineage of Vibrio cholerae-specific lytic bacteriophages shed by cholera patients over a 10-year period in Dhaka, Bangladesh.</title>
        <authorList>
            <person name="Seed K.D."/>
            <person name="Bodi K.L."/>
            <person name="Kropinski A.M."/>
            <person name="Ackermann H.W."/>
            <person name="Calderwood S.B."/>
            <person name="Qadri F."/>
            <person name="Camilli A."/>
        </authorList>
    </citation>
    <scope>NUCLEOTIDE SEQUENCE [LARGE SCALE GENOMIC DNA]</scope>
</reference>
<dbReference type="Proteomes" id="UP000007502">
    <property type="component" value="Segment"/>
</dbReference>
<dbReference type="EMBL" id="HQ641347">
    <property type="protein sequence ID" value="ADX87883.1"/>
    <property type="molecule type" value="Genomic_DNA"/>
</dbReference>
<dbReference type="KEGG" id="vg:10228546"/>
<organism evidence="1 2">
    <name type="scientific">Vibrio phage ICP1</name>
    <dbReference type="NCBI Taxonomy" id="979525"/>
    <lineage>
        <taxon>Viruses</taxon>
        <taxon>Duplodnaviria</taxon>
        <taxon>Heunggongvirae</taxon>
        <taxon>Uroviricota</taxon>
        <taxon>Caudoviricetes</taxon>
        <taxon>Mohonavirus</taxon>
        <taxon>Mohonavirus ICP1</taxon>
    </lineage>
</organism>
<name>F1D189_9CAUD</name>
<protein>
    <submittedName>
        <fullName evidence="1">Uncharacterized protein ORF67</fullName>
    </submittedName>
</protein>
<evidence type="ECO:0000313" key="2">
    <source>
        <dbReference type="Proteomes" id="UP000007502"/>
    </source>
</evidence>
<evidence type="ECO:0000313" key="1">
    <source>
        <dbReference type="EMBL" id="ADX87883.1"/>
    </source>
</evidence>
<dbReference type="RefSeq" id="YP_004251008.1">
    <property type="nucleotide sequence ID" value="NC_015157.1"/>
</dbReference>
<keyword evidence="2" id="KW-1185">Reference proteome</keyword>
<accession>F1D189</accession>
<gene>
    <name evidence="1" type="primary">ORF67</name>
</gene>